<feature type="domain" description="Cyclic nucleotide-binding" evidence="4">
    <location>
        <begin position="36"/>
        <end position="139"/>
    </location>
</feature>
<feature type="domain" description="HTH crp-type" evidence="5">
    <location>
        <begin position="170"/>
        <end position="242"/>
    </location>
</feature>
<dbReference type="AlphaFoldDB" id="A0A1M5UPZ1"/>
<dbReference type="SUPFAM" id="SSF46785">
    <property type="entry name" value="Winged helix' DNA-binding domain"/>
    <property type="match status" value="1"/>
</dbReference>
<dbReference type="PROSITE" id="PS50042">
    <property type="entry name" value="CNMP_BINDING_3"/>
    <property type="match status" value="1"/>
</dbReference>
<accession>A0A1M5UPZ1</accession>
<evidence type="ECO:0000313" key="7">
    <source>
        <dbReference type="Proteomes" id="UP000184112"/>
    </source>
</evidence>
<reference evidence="6 7" key="1">
    <citation type="submission" date="2016-11" db="EMBL/GenBank/DDBJ databases">
        <authorList>
            <person name="Jaros S."/>
            <person name="Januszkiewicz K."/>
            <person name="Wedrychowicz H."/>
        </authorList>
    </citation>
    <scope>NUCLEOTIDE SEQUENCE [LARGE SCALE GENOMIC DNA]</scope>
    <source>
        <strain evidence="6 7">DSM 6792</strain>
    </source>
</reference>
<dbReference type="SMART" id="SM00419">
    <property type="entry name" value="HTH_CRP"/>
    <property type="match status" value="1"/>
</dbReference>
<keyword evidence="3" id="KW-0804">Transcription</keyword>
<dbReference type="Proteomes" id="UP000184112">
    <property type="component" value="Unassembled WGS sequence"/>
</dbReference>
<dbReference type="InterPro" id="IPR000595">
    <property type="entry name" value="cNMP-bd_dom"/>
</dbReference>
<evidence type="ECO:0000256" key="3">
    <source>
        <dbReference type="ARBA" id="ARBA00023163"/>
    </source>
</evidence>
<evidence type="ECO:0000259" key="4">
    <source>
        <dbReference type="PROSITE" id="PS50042"/>
    </source>
</evidence>
<evidence type="ECO:0000256" key="1">
    <source>
        <dbReference type="ARBA" id="ARBA00023015"/>
    </source>
</evidence>
<dbReference type="InterPro" id="IPR018490">
    <property type="entry name" value="cNMP-bd_dom_sf"/>
</dbReference>
<dbReference type="InterPro" id="IPR036388">
    <property type="entry name" value="WH-like_DNA-bd_sf"/>
</dbReference>
<dbReference type="GO" id="GO:0003677">
    <property type="term" value="F:DNA binding"/>
    <property type="evidence" value="ECO:0007669"/>
    <property type="project" value="UniProtKB-KW"/>
</dbReference>
<evidence type="ECO:0000256" key="2">
    <source>
        <dbReference type="ARBA" id="ARBA00023125"/>
    </source>
</evidence>
<dbReference type="GO" id="GO:0005829">
    <property type="term" value="C:cytosol"/>
    <property type="evidence" value="ECO:0007669"/>
    <property type="project" value="TreeGrafter"/>
</dbReference>
<protein>
    <submittedName>
        <fullName evidence="6">CRP/FNR family transcriptional regulator, anaerobic regulatory protein</fullName>
    </submittedName>
</protein>
<evidence type="ECO:0000313" key="6">
    <source>
        <dbReference type="EMBL" id="SHH65085.1"/>
    </source>
</evidence>
<dbReference type="Pfam" id="PF00027">
    <property type="entry name" value="cNMP_binding"/>
    <property type="match status" value="1"/>
</dbReference>
<dbReference type="SUPFAM" id="SSF51206">
    <property type="entry name" value="cAMP-binding domain-like"/>
    <property type="match status" value="1"/>
</dbReference>
<dbReference type="InterPro" id="IPR036390">
    <property type="entry name" value="WH_DNA-bd_sf"/>
</dbReference>
<dbReference type="EMBL" id="FQWH01000014">
    <property type="protein sequence ID" value="SHH65085.1"/>
    <property type="molecule type" value="Genomic_DNA"/>
</dbReference>
<dbReference type="RefSeq" id="WP_254796599.1">
    <property type="nucleotide sequence ID" value="NZ_FQWH01000014.1"/>
</dbReference>
<dbReference type="Gene3D" id="2.60.120.10">
    <property type="entry name" value="Jelly Rolls"/>
    <property type="match status" value="1"/>
</dbReference>
<dbReference type="InterPro" id="IPR050397">
    <property type="entry name" value="Env_Response_Regulators"/>
</dbReference>
<dbReference type="Pfam" id="PF13545">
    <property type="entry name" value="HTH_Crp_2"/>
    <property type="match status" value="1"/>
</dbReference>
<name>A0A1M5UPZ1_FLAJO</name>
<dbReference type="PRINTS" id="PR00034">
    <property type="entry name" value="HTHCRP"/>
</dbReference>
<keyword evidence="2" id="KW-0238">DNA-binding</keyword>
<dbReference type="InterPro" id="IPR012318">
    <property type="entry name" value="HTH_CRP"/>
</dbReference>
<dbReference type="GO" id="GO:0003700">
    <property type="term" value="F:DNA-binding transcription factor activity"/>
    <property type="evidence" value="ECO:0007669"/>
    <property type="project" value="TreeGrafter"/>
</dbReference>
<dbReference type="PANTHER" id="PTHR24567:SF74">
    <property type="entry name" value="HTH-TYPE TRANSCRIPTIONAL REGULATOR ARCR"/>
    <property type="match status" value="1"/>
</dbReference>
<proteinExistence type="predicted"/>
<keyword evidence="1" id="KW-0805">Transcription regulation</keyword>
<dbReference type="PANTHER" id="PTHR24567">
    <property type="entry name" value="CRP FAMILY TRANSCRIPTIONAL REGULATORY PROTEIN"/>
    <property type="match status" value="1"/>
</dbReference>
<gene>
    <name evidence="6" type="ORF">SAMN05444388_11492</name>
</gene>
<dbReference type="InterPro" id="IPR014710">
    <property type="entry name" value="RmlC-like_jellyroll"/>
</dbReference>
<dbReference type="SMART" id="SM00100">
    <property type="entry name" value="cNMP"/>
    <property type="match status" value="1"/>
</dbReference>
<dbReference type="PROSITE" id="PS51063">
    <property type="entry name" value="HTH_CRP_2"/>
    <property type="match status" value="1"/>
</dbReference>
<dbReference type="Gene3D" id="1.10.10.10">
    <property type="entry name" value="Winged helix-like DNA-binding domain superfamily/Winged helix DNA-binding domain"/>
    <property type="match status" value="1"/>
</dbReference>
<organism evidence="6 7">
    <name type="scientific">Flavobacterium johnsoniae</name>
    <name type="common">Cytophaga johnsonae</name>
    <dbReference type="NCBI Taxonomy" id="986"/>
    <lineage>
        <taxon>Bacteria</taxon>
        <taxon>Pseudomonadati</taxon>
        <taxon>Bacteroidota</taxon>
        <taxon>Flavobacteriia</taxon>
        <taxon>Flavobacteriales</taxon>
        <taxon>Flavobacteriaceae</taxon>
        <taxon>Flavobacterium</taxon>
    </lineage>
</organism>
<evidence type="ECO:0000259" key="5">
    <source>
        <dbReference type="PROSITE" id="PS51063"/>
    </source>
</evidence>
<sequence>MVHKLDLNQVLKRHEKNIVTLELAMISKFIFNNQYILNELPQCDKDLLERVMQSKKYVKNQTVFTEGTLPTGIFYIQTGKVKKYKVDNDGREQIIYIYNSGEFFGYTAILSEQAYGDTAVVIENSVISFIPKDDFFNVLNNSVVFSRLLLKCLSYEFSVMANLMAVLSQRTVRERVALSLLILHDKYKINDDPKDVFITLSRGDLANMVGTVNETLARVLHDFKSENLIWMEGRKIQLMNFQQLTHIANFY</sequence>
<dbReference type="CDD" id="cd00038">
    <property type="entry name" value="CAP_ED"/>
    <property type="match status" value="1"/>
</dbReference>